<gene>
    <name evidence="1" type="ORF">ASPFODRAFT_50425</name>
</gene>
<reference evidence="2" key="1">
    <citation type="journal article" date="2017" name="Genome Biol.">
        <title>Comparative genomics reveals high biological diversity and specific adaptations in the industrially and medically important fungal genus Aspergillus.</title>
        <authorList>
            <person name="de Vries R.P."/>
            <person name="Riley R."/>
            <person name="Wiebenga A."/>
            <person name="Aguilar-Osorio G."/>
            <person name="Amillis S."/>
            <person name="Uchima C.A."/>
            <person name="Anderluh G."/>
            <person name="Asadollahi M."/>
            <person name="Askin M."/>
            <person name="Barry K."/>
            <person name="Battaglia E."/>
            <person name="Bayram O."/>
            <person name="Benocci T."/>
            <person name="Braus-Stromeyer S.A."/>
            <person name="Caldana C."/>
            <person name="Canovas D."/>
            <person name="Cerqueira G.C."/>
            <person name="Chen F."/>
            <person name="Chen W."/>
            <person name="Choi C."/>
            <person name="Clum A."/>
            <person name="Dos Santos R.A."/>
            <person name="Damasio A.R."/>
            <person name="Diallinas G."/>
            <person name="Emri T."/>
            <person name="Fekete E."/>
            <person name="Flipphi M."/>
            <person name="Freyberg S."/>
            <person name="Gallo A."/>
            <person name="Gournas C."/>
            <person name="Habgood R."/>
            <person name="Hainaut M."/>
            <person name="Harispe M.L."/>
            <person name="Henrissat B."/>
            <person name="Hilden K.S."/>
            <person name="Hope R."/>
            <person name="Hossain A."/>
            <person name="Karabika E."/>
            <person name="Karaffa L."/>
            <person name="Karanyi Z."/>
            <person name="Krasevec N."/>
            <person name="Kuo A."/>
            <person name="Kusch H."/>
            <person name="LaButti K."/>
            <person name="Lagendijk E.L."/>
            <person name="Lapidus A."/>
            <person name="Levasseur A."/>
            <person name="Lindquist E."/>
            <person name="Lipzen A."/>
            <person name="Logrieco A.F."/>
            <person name="MacCabe A."/>
            <person name="Maekelae M.R."/>
            <person name="Malavazi I."/>
            <person name="Melin P."/>
            <person name="Meyer V."/>
            <person name="Mielnichuk N."/>
            <person name="Miskei M."/>
            <person name="Molnar A.P."/>
            <person name="Mule G."/>
            <person name="Ngan C.Y."/>
            <person name="Orejas M."/>
            <person name="Orosz E."/>
            <person name="Ouedraogo J.P."/>
            <person name="Overkamp K.M."/>
            <person name="Park H.-S."/>
            <person name="Perrone G."/>
            <person name="Piumi F."/>
            <person name="Punt P.J."/>
            <person name="Ram A.F."/>
            <person name="Ramon A."/>
            <person name="Rauscher S."/>
            <person name="Record E."/>
            <person name="Riano-Pachon D.M."/>
            <person name="Robert V."/>
            <person name="Roehrig J."/>
            <person name="Ruller R."/>
            <person name="Salamov A."/>
            <person name="Salih N.S."/>
            <person name="Samson R.A."/>
            <person name="Sandor E."/>
            <person name="Sanguinetti M."/>
            <person name="Schuetze T."/>
            <person name="Sepcic K."/>
            <person name="Shelest E."/>
            <person name="Sherlock G."/>
            <person name="Sophianopoulou V."/>
            <person name="Squina F.M."/>
            <person name="Sun H."/>
            <person name="Susca A."/>
            <person name="Todd R.B."/>
            <person name="Tsang A."/>
            <person name="Unkles S.E."/>
            <person name="van de Wiele N."/>
            <person name="van Rossen-Uffink D."/>
            <person name="Oliveira J.V."/>
            <person name="Vesth T.C."/>
            <person name="Visser J."/>
            <person name="Yu J.-H."/>
            <person name="Zhou M."/>
            <person name="Andersen M.R."/>
            <person name="Archer D.B."/>
            <person name="Baker S.E."/>
            <person name="Benoit I."/>
            <person name="Brakhage A.A."/>
            <person name="Braus G.H."/>
            <person name="Fischer R."/>
            <person name="Frisvad J.C."/>
            <person name="Goldman G.H."/>
            <person name="Houbraken J."/>
            <person name="Oakley B."/>
            <person name="Pocsi I."/>
            <person name="Scazzocchio C."/>
            <person name="Seiboth B."/>
            <person name="vanKuyk P.A."/>
            <person name="Wortman J."/>
            <person name="Dyer P.S."/>
            <person name="Grigoriev I.V."/>
        </authorList>
    </citation>
    <scope>NUCLEOTIDE SEQUENCE [LARGE SCALE GENOMIC DNA]</scope>
    <source>
        <strain evidence="2">CBS 106.47</strain>
    </source>
</reference>
<dbReference type="VEuPathDB" id="FungiDB:ASPFODRAFT_50425"/>
<proteinExistence type="predicted"/>
<evidence type="ECO:0000313" key="1">
    <source>
        <dbReference type="EMBL" id="OJZ82604.1"/>
    </source>
</evidence>
<evidence type="ECO:0000313" key="2">
    <source>
        <dbReference type="Proteomes" id="UP000184063"/>
    </source>
</evidence>
<name>A0A1M3T765_ASPLC</name>
<sequence>MLRSSVCGLGSPCFTRQKSLLWAGFEEDIKVDDGGRYVIPFGRWHPGLSENLLEAMKDGGTGENGKFAE</sequence>
<dbReference type="AlphaFoldDB" id="A0A1M3T765"/>
<dbReference type="Proteomes" id="UP000184063">
    <property type="component" value="Unassembled WGS sequence"/>
</dbReference>
<protein>
    <submittedName>
        <fullName evidence="1">Uncharacterized protein</fullName>
    </submittedName>
</protein>
<organism evidence="1 2">
    <name type="scientific">Aspergillus luchuensis (strain CBS 106.47)</name>
    <dbReference type="NCBI Taxonomy" id="1137211"/>
    <lineage>
        <taxon>Eukaryota</taxon>
        <taxon>Fungi</taxon>
        <taxon>Dikarya</taxon>
        <taxon>Ascomycota</taxon>
        <taxon>Pezizomycotina</taxon>
        <taxon>Eurotiomycetes</taxon>
        <taxon>Eurotiomycetidae</taxon>
        <taxon>Eurotiales</taxon>
        <taxon>Aspergillaceae</taxon>
        <taxon>Aspergillus</taxon>
        <taxon>Aspergillus subgen. Circumdati</taxon>
    </lineage>
</organism>
<accession>A0A1M3T765</accession>
<dbReference type="EMBL" id="KV878247">
    <property type="protein sequence ID" value="OJZ82604.1"/>
    <property type="molecule type" value="Genomic_DNA"/>
</dbReference>